<dbReference type="Pfam" id="PF16191">
    <property type="entry name" value="E1_4HB"/>
    <property type="match status" value="1"/>
</dbReference>
<sequence length="1174" mass="129262">MNQMVVTMPSTDIAASQSTDRLNLDIPISLSSTSTTRSSSRFGFEMCSLYFQLKLTLVPSYPTAHHANSAASCTCEEKLELPPTSAPCQQQQLAVDVEKRTQSGRPQTAVHSPHHNQFTTNMAALANATGGAAAEGALLVAIGGRKALLPPTLRNGPRSPASHDGISRRPHRHVGPRRRNSQNIILAGISSVSLCDPSPATSFDLGGNFYLSESDVGNGRGRAELVREKLAELNEYVKVDVANVGSLNDAVGLLNIIQGSSVVVVTIPLPTSLLCDINDKCRADGACFINTLATGVFGTVFCDFGESFVVSDKDGENPSTSQVETILTSNPATVKVLEDQGRHGLETGDRVTFSKVRGLDGMLDDSKATYEVNVTGPFTFELVGVDCSNCSEPASQGYITQVKTPVTMSFKTYREAIVDHGELMMSDFAKFDRPPLLHLAYRALAAYAESHDMEYPNPGDMTAANGVLELAKSMDDEKIINSSAAERIILHLASGSRSILSPMCATLGGIVGQEVLKACSGKFTPINGFFYFDADECLPDSPLPSAEVSPCGSRYDSNIAVFGREAQQNLLDLNYFLIGAGAIGCEMLKNWALMGVACGPKGKIHITDMDRIEKSNLSRQFLFRNSDINEFKSATAARAAQAMNKEMNITPYQEKVGPETEALFGDDFYDKLSGVCTALDNVEARLYVDQRCLFYHLPMLESGTLGTKGNTQVVIPHVTENYGATRDPPEKSIPVCTLKNFPNMIQHTLQWARDWFEGEFKQSAEDVNSYLSNPNYAATLSGQQNTKAETVMNIRKTLVDERPVSFEDCVVWARLQFEKLFNNQIRQLLFNFPEDQVTSTGAKFWSGSKRCPKPLIFNLEDKCDDANMRNHFDFIVSAANLRAQMFGIKGRNDERYFVEVLQNVIVPDFTPQDGVKIASTDAEAKDDTNAGTSGEMMESEVEAILEGLPKPGELAGFKLNPIEFDKDLDDHMLFVTACSNLRALNYSIPTEDTHRSRAIAGRIIPAIATTTALVTGLICLELYKIIGTSRKELKIDAYKNGFVNLAIPFMTLSEPTPPAKTKAIVKGQEWNWTAWDCVDMNIGDITLAEFIQYFEKEYNLDVSMISHGVSILFSFFANKQKVEERKKMKMSEVVTSITKKDFPPNQLFITFEIIANDMDTDEEVELPYVRYRFR</sequence>
<dbReference type="PROSITE" id="PS00865">
    <property type="entry name" value="UBIQUITIN_ACTIVAT_2"/>
    <property type="match status" value="1"/>
</dbReference>
<dbReference type="GO" id="GO:0004839">
    <property type="term" value="F:ubiquitin activating enzyme activity"/>
    <property type="evidence" value="ECO:0007669"/>
    <property type="project" value="UniProtKB-EC"/>
</dbReference>
<keyword evidence="7 10" id="KW-0833">Ubl conjugation pathway</keyword>
<dbReference type="Gene3D" id="3.40.50.720">
    <property type="entry name" value="NAD(P)-binding Rossmann-like Domain"/>
    <property type="match status" value="1"/>
</dbReference>
<dbReference type="InterPro" id="IPR033127">
    <property type="entry name" value="UBQ-activ_enz_E1_Cys_AS"/>
</dbReference>
<dbReference type="Pfam" id="PF10585">
    <property type="entry name" value="UBA_E1_SCCH"/>
    <property type="match status" value="1"/>
</dbReference>
<dbReference type="InterPro" id="IPR042449">
    <property type="entry name" value="Ub-E1_IAD_1"/>
</dbReference>
<dbReference type="Pfam" id="PF16190">
    <property type="entry name" value="E1_FCCH"/>
    <property type="match status" value="1"/>
</dbReference>
<dbReference type="EMBL" id="JABMIG020000022">
    <property type="protein sequence ID" value="KAL3802121.1"/>
    <property type="molecule type" value="Genomic_DNA"/>
</dbReference>
<dbReference type="InterPro" id="IPR000011">
    <property type="entry name" value="UBQ/SUMO-activ_enz_E1-like"/>
</dbReference>
<protein>
    <recommendedName>
        <fullName evidence="4">E1 ubiquitin-activating enzyme</fullName>
        <ecNumber evidence="4">6.2.1.45</ecNumber>
    </recommendedName>
</protein>
<feature type="region of interest" description="Disordered" evidence="11">
    <location>
        <begin position="151"/>
        <end position="177"/>
    </location>
</feature>
<dbReference type="Pfam" id="PF09358">
    <property type="entry name" value="E1_UFD"/>
    <property type="match status" value="1"/>
</dbReference>
<evidence type="ECO:0000256" key="10">
    <source>
        <dbReference type="RuleBase" id="RU000519"/>
    </source>
</evidence>
<dbReference type="PRINTS" id="PR01849">
    <property type="entry name" value="UBIQUITINACT"/>
</dbReference>
<name>A0ABD3QSZ7_9STRA</name>
<dbReference type="AlphaFoldDB" id="A0ABD3QSZ7"/>
<evidence type="ECO:0000256" key="3">
    <source>
        <dbReference type="ARBA" id="ARBA00005673"/>
    </source>
</evidence>
<dbReference type="FunFam" id="3.10.290.60:FF:000001">
    <property type="entry name" value="Ubiquitin-activating enzyme E1 2"/>
    <property type="match status" value="1"/>
</dbReference>
<dbReference type="InterPro" id="IPR032420">
    <property type="entry name" value="E1_4HB"/>
</dbReference>
<dbReference type="Gene3D" id="3.40.50.12550">
    <property type="entry name" value="Ubiquitin-activating enzyme E1, inactive adenylation domain, subdomain 2"/>
    <property type="match status" value="1"/>
</dbReference>
<dbReference type="Gene3D" id="3.10.290.60">
    <property type="entry name" value="Ubiquitin-activating enzyme E1, UFD domain"/>
    <property type="match status" value="1"/>
</dbReference>
<evidence type="ECO:0000256" key="4">
    <source>
        <dbReference type="ARBA" id="ARBA00012990"/>
    </source>
</evidence>
<accession>A0ABD3QSZ7</accession>
<dbReference type="InterPro" id="IPR018965">
    <property type="entry name" value="Ub-activating_enz_E1_C"/>
</dbReference>
<dbReference type="EC" id="6.2.1.45" evidence="4"/>
<dbReference type="InterPro" id="IPR045886">
    <property type="entry name" value="ThiF/MoeB/HesA"/>
</dbReference>
<dbReference type="PANTHER" id="PTHR10953">
    <property type="entry name" value="UBIQUITIN-ACTIVATING ENZYME E1"/>
    <property type="match status" value="1"/>
</dbReference>
<evidence type="ECO:0000256" key="5">
    <source>
        <dbReference type="ARBA" id="ARBA00022598"/>
    </source>
</evidence>
<dbReference type="PROSITE" id="PS00536">
    <property type="entry name" value="UBIQUITIN_ACTIVAT_1"/>
    <property type="match status" value="1"/>
</dbReference>
<proteinExistence type="inferred from homology"/>
<evidence type="ECO:0000313" key="13">
    <source>
        <dbReference type="EMBL" id="KAL3802121.1"/>
    </source>
</evidence>
<evidence type="ECO:0000256" key="11">
    <source>
        <dbReference type="SAM" id="MobiDB-lite"/>
    </source>
</evidence>
<comment type="similarity">
    <text evidence="3 10">Belongs to the ubiquitin-activating E1 family.</text>
</comment>
<comment type="catalytic activity">
    <reaction evidence="1">
        <text>ATP + ubiquitin + [E1 ubiquitin-activating enzyme]-L-cysteine = AMP + diphosphate + S-ubiquitinyl-[E1 ubiquitin-activating enzyme]-L-cysteine.</text>
        <dbReference type="EC" id="6.2.1.45"/>
    </reaction>
</comment>
<dbReference type="Pfam" id="PF00899">
    <property type="entry name" value="ThiF"/>
    <property type="match status" value="1"/>
</dbReference>
<keyword evidence="8 10" id="KW-0067">ATP-binding</keyword>
<feature type="active site" description="Glycyl thioester intermediate" evidence="9">
    <location>
        <position position="736"/>
    </location>
</feature>
<organism evidence="13 14">
    <name type="scientific">Cyclotella cryptica</name>
    <dbReference type="NCBI Taxonomy" id="29204"/>
    <lineage>
        <taxon>Eukaryota</taxon>
        <taxon>Sar</taxon>
        <taxon>Stramenopiles</taxon>
        <taxon>Ochrophyta</taxon>
        <taxon>Bacillariophyta</taxon>
        <taxon>Coscinodiscophyceae</taxon>
        <taxon>Thalassiosirophycidae</taxon>
        <taxon>Stephanodiscales</taxon>
        <taxon>Stephanodiscaceae</taxon>
        <taxon>Cyclotella</taxon>
    </lineage>
</organism>
<evidence type="ECO:0000256" key="8">
    <source>
        <dbReference type="ARBA" id="ARBA00022840"/>
    </source>
</evidence>
<dbReference type="CDD" id="cd01490">
    <property type="entry name" value="Ube1_repeat2"/>
    <property type="match status" value="1"/>
</dbReference>
<dbReference type="InterPro" id="IPR019572">
    <property type="entry name" value="UBA_E1_SCCH"/>
</dbReference>
<evidence type="ECO:0000256" key="2">
    <source>
        <dbReference type="ARBA" id="ARBA00004906"/>
    </source>
</evidence>
<keyword evidence="14" id="KW-1185">Reference proteome</keyword>
<dbReference type="SUPFAM" id="SSF69572">
    <property type="entry name" value="Activating enzymes of the ubiquitin-like proteins"/>
    <property type="match status" value="2"/>
</dbReference>
<dbReference type="InterPro" id="IPR032418">
    <property type="entry name" value="E1_FCCH"/>
</dbReference>
<feature type="domain" description="Ubiquitin-activating enzyme E1 C-terminal" evidence="12">
    <location>
        <begin position="1038"/>
        <end position="1169"/>
    </location>
</feature>
<dbReference type="SMART" id="SM00985">
    <property type="entry name" value="UBA_e1_C"/>
    <property type="match status" value="1"/>
</dbReference>
<evidence type="ECO:0000256" key="1">
    <source>
        <dbReference type="ARBA" id="ARBA00000488"/>
    </source>
</evidence>
<dbReference type="Gene3D" id="2.40.30.180">
    <property type="entry name" value="Ubiquitin-activating enzyme E1, FCCH domain"/>
    <property type="match status" value="1"/>
</dbReference>
<gene>
    <name evidence="13" type="ORF">HJC23_010877</name>
</gene>
<dbReference type="Gene3D" id="3.50.50.80">
    <property type="entry name" value="Ubiquitin-activating enzyme E1, inactive adenylation domain, subdomain 1"/>
    <property type="match status" value="1"/>
</dbReference>
<evidence type="ECO:0000259" key="12">
    <source>
        <dbReference type="SMART" id="SM00985"/>
    </source>
</evidence>
<evidence type="ECO:0000256" key="6">
    <source>
        <dbReference type="ARBA" id="ARBA00022741"/>
    </source>
</evidence>
<comment type="caution">
    <text evidence="13">The sequence shown here is derived from an EMBL/GenBank/DDBJ whole genome shotgun (WGS) entry which is preliminary data.</text>
</comment>
<dbReference type="InterPro" id="IPR035985">
    <property type="entry name" value="Ubiquitin-activating_enz"/>
</dbReference>
<dbReference type="InterPro" id="IPR038252">
    <property type="entry name" value="UBA_E1_C_sf"/>
</dbReference>
<dbReference type="NCBIfam" id="TIGR01408">
    <property type="entry name" value="Ube1"/>
    <property type="match status" value="1"/>
</dbReference>
<evidence type="ECO:0000256" key="7">
    <source>
        <dbReference type="ARBA" id="ARBA00022786"/>
    </source>
</evidence>
<keyword evidence="6 10" id="KW-0547">Nucleotide-binding</keyword>
<dbReference type="GO" id="GO:0005524">
    <property type="term" value="F:ATP binding"/>
    <property type="evidence" value="ECO:0007669"/>
    <property type="project" value="UniProtKB-KW"/>
</dbReference>
<reference evidence="13 14" key="1">
    <citation type="journal article" date="2020" name="G3 (Bethesda)">
        <title>Improved Reference Genome for Cyclotella cryptica CCMP332, a Model for Cell Wall Morphogenesis, Salinity Adaptation, and Lipid Production in Diatoms (Bacillariophyta).</title>
        <authorList>
            <person name="Roberts W.R."/>
            <person name="Downey K.M."/>
            <person name="Ruck E.C."/>
            <person name="Traller J.C."/>
            <person name="Alverson A.J."/>
        </authorList>
    </citation>
    <scope>NUCLEOTIDE SEQUENCE [LARGE SCALE GENOMIC DNA]</scope>
    <source>
        <strain evidence="13 14">CCMP332</strain>
    </source>
</reference>
<keyword evidence="5 10" id="KW-0436">Ligase</keyword>
<dbReference type="Gene3D" id="1.10.10.2660">
    <property type="entry name" value="Ubiquitin-activating enzyme E1, SCCH domain"/>
    <property type="match status" value="1"/>
</dbReference>
<dbReference type="FunFam" id="3.40.50.720:FF:000015">
    <property type="entry name" value="Ubiquitin-activating enzyme E1 1"/>
    <property type="match status" value="1"/>
</dbReference>
<comment type="pathway">
    <text evidence="2">Protein modification; protein ubiquitination.</text>
</comment>
<dbReference type="InterPro" id="IPR042063">
    <property type="entry name" value="Ubi_acti_E1_SCCH"/>
</dbReference>
<dbReference type="FunFam" id="1.10.10.2660:FF:000001">
    <property type="entry name" value="Ubiquitin-activating enzyme E1 1"/>
    <property type="match status" value="1"/>
</dbReference>
<dbReference type="InterPro" id="IPR018074">
    <property type="entry name" value="UBQ-activ_enz_E1_CS"/>
</dbReference>
<evidence type="ECO:0000313" key="14">
    <source>
        <dbReference type="Proteomes" id="UP001516023"/>
    </source>
</evidence>
<dbReference type="InterPro" id="IPR000594">
    <property type="entry name" value="ThiF_NAD_FAD-bd"/>
</dbReference>
<dbReference type="InterPro" id="IPR042302">
    <property type="entry name" value="E1_FCCH_sf"/>
</dbReference>
<evidence type="ECO:0000256" key="9">
    <source>
        <dbReference type="PROSITE-ProRule" id="PRU10132"/>
    </source>
</evidence>
<dbReference type="InterPro" id="IPR018075">
    <property type="entry name" value="UBQ-activ_enz_E1"/>
</dbReference>
<feature type="compositionally biased region" description="Basic residues" evidence="11">
    <location>
        <begin position="168"/>
        <end position="177"/>
    </location>
</feature>
<dbReference type="Proteomes" id="UP001516023">
    <property type="component" value="Unassembled WGS sequence"/>
</dbReference>
<dbReference type="PANTHER" id="PTHR10953:SF4">
    <property type="entry name" value="UBIQUITIN-ACTIVATING ENZYME E1 C-TERMINAL DOMAIN-CONTAINING PROTEIN"/>
    <property type="match status" value="1"/>
</dbReference>